<dbReference type="EMBL" id="CH474011">
    <property type="protein sequence ID" value="EDL88110.1"/>
    <property type="molecule type" value="Genomic_DNA"/>
</dbReference>
<dbReference type="AlphaFoldDB" id="A6K0V8"/>
<name>A6K0V8_RAT</name>
<feature type="region of interest" description="Disordered" evidence="1">
    <location>
        <begin position="79"/>
        <end position="105"/>
    </location>
</feature>
<feature type="region of interest" description="Disordered" evidence="1">
    <location>
        <begin position="161"/>
        <end position="193"/>
    </location>
</feature>
<organism evidence="2 3">
    <name type="scientific">Rattus norvegicus</name>
    <name type="common">Rat</name>
    <dbReference type="NCBI Taxonomy" id="10116"/>
    <lineage>
        <taxon>Eukaryota</taxon>
        <taxon>Metazoa</taxon>
        <taxon>Chordata</taxon>
        <taxon>Craniata</taxon>
        <taxon>Vertebrata</taxon>
        <taxon>Euteleostomi</taxon>
        <taxon>Mammalia</taxon>
        <taxon>Eutheria</taxon>
        <taxon>Euarchontoglires</taxon>
        <taxon>Glires</taxon>
        <taxon>Rodentia</taxon>
        <taxon>Myomorpha</taxon>
        <taxon>Muroidea</taxon>
        <taxon>Muridae</taxon>
        <taxon>Murinae</taxon>
        <taxon>Rattus</taxon>
    </lineage>
</organism>
<accession>A6K0V8</accession>
<evidence type="ECO:0000313" key="2">
    <source>
        <dbReference type="EMBL" id="EDL88110.1"/>
    </source>
</evidence>
<evidence type="ECO:0000313" key="3">
    <source>
        <dbReference type="Proteomes" id="UP000234681"/>
    </source>
</evidence>
<sequence>MSRALVPACGLGVCPGSYPVPCSPSGKRSVGVRSCYSFLQCLFILREVRYVCNPSAPGSTGGGTRQPLEAGGQLAGVFSKGIPSQNKLEDERAQTKRGEGKKGGKGDQLLNKCVWTQAREHEKRMKGGDLLRDNVAEGLGPPFSTQCGLYSPILTAGTCQNGRQARPSQPVWAARSKQKREEEARVSTDDRLGSTPVLSRELVRLQVQ</sequence>
<feature type="compositionally biased region" description="Basic and acidic residues" evidence="1">
    <location>
        <begin position="179"/>
        <end position="192"/>
    </location>
</feature>
<proteinExistence type="predicted"/>
<feature type="compositionally biased region" description="Basic and acidic residues" evidence="1">
    <location>
        <begin position="87"/>
        <end position="105"/>
    </location>
</feature>
<protein>
    <submittedName>
        <fullName evidence="2">RCG52289</fullName>
    </submittedName>
</protein>
<dbReference type="Proteomes" id="UP000234681">
    <property type="component" value="Chromosome 4"/>
</dbReference>
<gene>
    <name evidence="2" type="ORF">rCG_52289</name>
</gene>
<reference evidence="2 3" key="1">
    <citation type="submission" date="2005-09" db="EMBL/GenBank/DDBJ databases">
        <authorList>
            <person name="Mural R.J."/>
            <person name="Li P.W."/>
            <person name="Adams M.D."/>
            <person name="Amanatides P.G."/>
            <person name="Baden-Tillson H."/>
            <person name="Barnstead M."/>
            <person name="Chin S.H."/>
            <person name="Dew I."/>
            <person name="Evans C.A."/>
            <person name="Ferriera S."/>
            <person name="Flanigan M."/>
            <person name="Fosler C."/>
            <person name="Glodek A."/>
            <person name="Gu Z."/>
            <person name="Holt R.A."/>
            <person name="Jennings D."/>
            <person name="Kraft C.L."/>
            <person name="Lu F."/>
            <person name="Nguyen T."/>
            <person name="Nusskern D.R."/>
            <person name="Pfannkoch C.M."/>
            <person name="Sitter C."/>
            <person name="Sutton G.G."/>
            <person name="Venter J.C."/>
            <person name="Wang Z."/>
            <person name="Woodage T."/>
            <person name="Zheng X.H."/>
            <person name="Zhong F."/>
        </authorList>
    </citation>
    <scope>NUCLEOTIDE SEQUENCE [LARGE SCALE GENOMIC DNA]</scope>
    <source>
        <strain>BN</strain>
        <strain evidence="3">Sprague-Dawley</strain>
    </source>
</reference>
<evidence type="ECO:0000256" key="1">
    <source>
        <dbReference type="SAM" id="MobiDB-lite"/>
    </source>
</evidence>